<dbReference type="HOGENOM" id="CLU_026425_0_0_6"/>
<protein>
    <submittedName>
        <fullName evidence="5">Putative Zn-dependent protease-like protein</fullName>
    </submittedName>
</protein>
<dbReference type="InterPro" id="IPR045569">
    <property type="entry name" value="Metalloprtase-TldD/E_C"/>
</dbReference>
<gene>
    <name evidence="5" type="ORF">BegalDRAFT_0386</name>
</gene>
<evidence type="ECO:0000259" key="2">
    <source>
        <dbReference type="Pfam" id="PF01523"/>
    </source>
</evidence>
<feature type="domain" description="Metalloprotease TldD/E N-terminal" evidence="2">
    <location>
        <begin position="25"/>
        <end position="89"/>
    </location>
</feature>
<organism evidence="5 6">
    <name type="scientific">Beggiatoa alba B18LD</name>
    <dbReference type="NCBI Taxonomy" id="395493"/>
    <lineage>
        <taxon>Bacteria</taxon>
        <taxon>Pseudomonadati</taxon>
        <taxon>Pseudomonadota</taxon>
        <taxon>Gammaproteobacteria</taxon>
        <taxon>Thiotrichales</taxon>
        <taxon>Thiotrichaceae</taxon>
        <taxon>Beggiatoa</taxon>
    </lineage>
</organism>
<dbReference type="Gene3D" id="3.30.2290.10">
    <property type="entry name" value="PmbA/TldD superfamily"/>
    <property type="match status" value="1"/>
</dbReference>
<evidence type="ECO:0000256" key="1">
    <source>
        <dbReference type="ARBA" id="ARBA00005836"/>
    </source>
</evidence>
<evidence type="ECO:0000259" key="3">
    <source>
        <dbReference type="Pfam" id="PF19289"/>
    </source>
</evidence>
<name>I3CCG3_9GAMM</name>
<keyword evidence="6" id="KW-1185">Reference proteome</keyword>
<keyword evidence="5" id="KW-0645">Protease</keyword>
<dbReference type="STRING" id="395493.BegalDRAFT_0386"/>
<dbReference type="InterPro" id="IPR002510">
    <property type="entry name" value="Metalloprtase-TldD/E_N"/>
</dbReference>
<dbReference type="Pfam" id="PF19290">
    <property type="entry name" value="PmbA_TldD_2nd"/>
    <property type="match status" value="1"/>
</dbReference>
<dbReference type="InterPro" id="IPR036059">
    <property type="entry name" value="TldD/PmbA_sf"/>
</dbReference>
<accession>I3CCG3</accession>
<dbReference type="Pfam" id="PF19289">
    <property type="entry name" value="PmbA_TldD_3rd"/>
    <property type="match status" value="1"/>
</dbReference>
<sequence>MQAHEFEQRLAHVLEKAKHYGASSAEASLRLTHGQTVTVRQQNVDTIEHHQGKSFAISVYMGQQKGSAGSNDLSETAIEETIQAACDIARHTQGDEYIGLADANLMATQILDLDLYHPWTISTEEAIELAKRMEHAACAVDTRIKSSADSRISKNAVIRYYGNTHGFIGGWQSTRHSLNCRAIAQESPTGQMQRDSWYTASRDPQLLDVAENVGRIAAERALRYLNPRSLPTQQAPILFSAPMAVGLIGHLISAIQGASLYRKASFLLDTVGEQIFSPIVNIRENPHLLKGLASAPFDGEGVATKARELIRGGVLQGYILDSYTARRLGLQTTGNAGSVFNLTIDSTTGNLDSLLQQLGTGLYVTELMGQGVNLLTGHYSRGASGFWVENGVIQYPVQEITIAGNLKDMFQSVQAIGNDLEKRGSVLTGSWLLAPMTIAGH</sequence>
<evidence type="ECO:0000313" key="6">
    <source>
        <dbReference type="Proteomes" id="UP000005744"/>
    </source>
</evidence>
<comment type="similarity">
    <text evidence="1">Belongs to the peptidase U62 family.</text>
</comment>
<reference evidence="5 6" key="1">
    <citation type="submission" date="2011-11" db="EMBL/GenBank/DDBJ databases">
        <title>Improved High-Quality Draft sequence of Beggiatoa alba B18lD.</title>
        <authorList>
            <consortium name="US DOE Joint Genome Institute"/>
            <person name="Lucas S."/>
            <person name="Han J."/>
            <person name="Lapidus A."/>
            <person name="Cheng J.-F."/>
            <person name="Goodwin L."/>
            <person name="Pitluck S."/>
            <person name="Peters L."/>
            <person name="Mikhailova N."/>
            <person name="Held B."/>
            <person name="Detter J.C."/>
            <person name="Han C."/>
            <person name="Tapia R."/>
            <person name="Land M."/>
            <person name="Hauser L."/>
            <person name="Kyrpides N."/>
            <person name="Ivanova N."/>
            <person name="Pagani I."/>
            <person name="Samuel K."/>
            <person name="Teske A."/>
            <person name="Mueller J."/>
            <person name="Woyke T."/>
        </authorList>
    </citation>
    <scope>NUCLEOTIDE SEQUENCE [LARGE SCALE GENOMIC DNA]</scope>
    <source>
        <strain evidence="5 6">B18LD</strain>
    </source>
</reference>
<evidence type="ECO:0000313" key="5">
    <source>
        <dbReference type="EMBL" id="EIJ41306.1"/>
    </source>
</evidence>
<dbReference type="SUPFAM" id="SSF111283">
    <property type="entry name" value="Putative modulator of DNA gyrase, PmbA/TldD"/>
    <property type="match status" value="1"/>
</dbReference>
<dbReference type="GO" id="GO:0005829">
    <property type="term" value="C:cytosol"/>
    <property type="evidence" value="ECO:0007669"/>
    <property type="project" value="TreeGrafter"/>
</dbReference>
<dbReference type="PANTHER" id="PTHR43421:SF1">
    <property type="entry name" value="METALLOPROTEASE PMBA"/>
    <property type="match status" value="1"/>
</dbReference>
<dbReference type="Pfam" id="PF01523">
    <property type="entry name" value="PmbA_TldD_1st"/>
    <property type="match status" value="1"/>
</dbReference>
<dbReference type="eggNOG" id="COG0312">
    <property type="taxonomic scope" value="Bacteria"/>
</dbReference>
<dbReference type="InterPro" id="IPR045570">
    <property type="entry name" value="Metalloprtase-TldD/E_cen_dom"/>
</dbReference>
<dbReference type="GO" id="GO:0006508">
    <property type="term" value="P:proteolysis"/>
    <property type="evidence" value="ECO:0007669"/>
    <property type="project" value="UniProtKB-KW"/>
</dbReference>
<dbReference type="EMBL" id="JH600070">
    <property type="protein sequence ID" value="EIJ41306.1"/>
    <property type="molecule type" value="Genomic_DNA"/>
</dbReference>
<evidence type="ECO:0000259" key="4">
    <source>
        <dbReference type="Pfam" id="PF19290"/>
    </source>
</evidence>
<dbReference type="Proteomes" id="UP000005744">
    <property type="component" value="Unassembled WGS sequence"/>
</dbReference>
<feature type="domain" description="Metalloprotease TldD/E central" evidence="4">
    <location>
        <begin position="116"/>
        <end position="223"/>
    </location>
</feature>
<proteinExistence type="inferred from homology"/>
<keyword evidence="5" id="KW-0378">Hydrolase</keyword>
<dbReference type="PANTHER" id="PTHR43421">
    <property type="entry name" value="METALLOPROTEASE PMBA"/>
    <property type="match status" value="1"/>
</dbReference>
<dbReference type="AlphaFoldDB" id="I3CCG3"/>
<dbReference type="NCBIfam" id="NF008268">
    <property type="entry name" value="PRK11040.1"/>
    <property type="match status" value="1"/>
</dbReference>
<dbReference type="InterPro" id="IPR047657">
    <property type="entry name" value="PmbA"/>
</dbReference>
<dbReference type="InterPro" id="IPR035068">
    <property type="entry name" value="TldD/PmbA_N"/>
</dbReference>
<dbReference type="OrthoDB" id="9803618at2"/>
<dbReference type="GO" id="GO:0008237">
    <property type="term" value="F:metallopeptidase activity"/>
    <property type="evidence" value="ECO:0007669"/>
    <property type="project" value="InterPro"/>
</dbReference>
<dbReference type="RefSeq" id="WP_002683119.1">
    <property type="nucleotide sequence ID" value="NZ_JH600070.1"/>
</dbReference>
<feature type="domain" description="Metalloprotease TldD/E C-terminal" evidence="3">
    <location>
        <begin position="232"/>
        <end position="440"/>
    </location>
</feature>